<dbReference type="Proteomes" id="UP000095751">
    <property type="component" value="Unassembled WGS sequence"/>
</dbReference>
<dbReference type="GO" id="GO:0005634">
    <property type="term" value="C:nucleus"/>
    <property type="evidence" value="ECO:0007669"/>
    <property type="project" value="UniProtKB-SubCell"/>
</dbReference>
<dbReference type="InterPro" id="IPR029060">
    <property type="entry name" value="PIN-like_dom_sf"/>
</dbReference>
<dbReference type="InterPro" id="IPR006084">
    <property type="entry name" value="XPG/Rad2"/>
</dbReference>
<dbReference type="Gene3D" id="3.40.50.1010">
    <property type="entry name" value="5'-nuclease"/>
    <property type="match status" value="1"/>
</dbReference>
<accession>A0A1E7EID5</accession>
<dbReference type="InterPro" id="IPR006085">
    <property type="entry name" value="XPG_DNA_repair_N"/>
</dbReference>
<dbReference type="EMBL" id="KV784606">
    <property type="protein sequence ID" value="OEU05654.1"/>
    <property type="molecule type" value="Genomic_DNA"/>
</dbReference>
<dbReference type="InParanoid" id="A0A1E7EID5"/>
<reference evidence="6 7" key="1">
    <citation type="submission" date="2016-09" db="EMBL/GenBank/DDBJ databases">
        <title>Extensive genetic diversity and differential bi-allelic expression allows diatom success in the polar Southern Ocean.</title>
        <authorList>
            <consortium name="DOE Joint Genome Institute"/>
            <person name="Mock T."/>
            <person name="Otillar R.P."/>
            <person name="Strauss J."/>
            <person name="Dupont C."/>
            <person name="Frickenhaus S."/>
            <person name="Maumus F."/>
            <person name="Mcmullan M."/>
            <person name="Sanges R."/>
            <person name="Schmutz J."/>
            <person name="Toseland A."/>
            <person name="Valas R."/>
            <person name="Veluchamy A."/>
            <person name="Ward B.J."/>
            <person name="Allen A."/>
            <person name="Barry K."/>
            <person name="Falciatore A."/>
            <person name="Ferrante M."/>
            <person name="Fortunato A.E."/>
            <person name="Gloeckner G."/>
            <person name="Gruber A."/>
            <person name="Hipkin R."/>
            <person name="Janech M."/>
            <person name="Kroth P."/>
            <person name="Leese F."/>
            <person name="Lindquist E."/>
            <person name="Lyon B.R."/>
            <person name="Martin J."/>
            <person name="Mayer C."/>
            <person name="Parker M."/>
            <person name="Quesneville H."/>
            <person name="Raymond J."/>
            <person name="Uhlig C."/>
            <person name="Valentin K.U."/>
            <person name="Worden A.Z."/>
            <person name="Armbrust E.V."/>
            <person name="Bowler C."/>
            <person name="Green B."/>
            <person name="Moulton V."/>
            <person name="Van Oosterhout C."/>
            <person name="Grigoriev I."/>
        </authorList>
    </citation>
    <scope>NUCLEOTIDE SEQUENCE [LARGE SCALE GENOMIC DNA]</scope>
    <source>
        <strain evidence="6 7">CCMP1102</strain>
    </source>
</reference>
<protein>
    <submittedName>
        <fullName evidence="6">PIN domain-like protein</fullName>
    </submittedName>
</protein>
<keyword evidence="2" id="KW-0496">Mitochondrion</keyword>
<dbReference type="PANTHER" id="PTHR16171">
    <property type="entry name" value="DNA REPAIR PROTEIN COMPLEMENTING XP-G CELLS-RELATED"/>
    <property type="match status" value="1"/>
</dbReference>
<dbReference type="Pfam" id="PF00752">
    <property type="entry name" value="XPG_N"/>
    <property type="match status" value="1"/>
</dbReference>
<keyword evidence="7" id="KW-1185">Reference proteome</keyword>
<evidence type="ECO:0000256" key="1">
    <source>
        <dbReference type="ARBA" id="ARBA00004123"/>
    </source>
</evidence>
<evidence type="ECO:0000256" key="3">
    <source>
        <dbReference type="ARBA" id="ARBA00023242"/>
    </source>
</evidence>
<feature type="compositionally biased region" description="Polar residues" evidence="4">
    <location>
        <begin position="137"/>
        <end position="147"/>
    </location>
</feature>
<evidence type="ECO:0000313" key="6">
    <source>
        <dbReference type="EMBL" id="OEU05654.1"/>
    </source>
</evidence>
<feature type="compositionally biased region" description="Low complexity" evidence="4">
    <location>
        <begin position="248"/>
        <end position="263"/>
    </location>
</feature>
<dbReference type="OrthoDB" id="31113at2759"/>
<evidence type="ECO:0000256" key="2">
    <source>
        <dbReference type="ARBA" id="ARBA00023128"/>
    </source>
</evidence>
<feature type="compositionally biased region" description="Basic residues" evidence="4">
    <location>
        <begin position="236"/>
        <end position="247"/>
    </location>
</feature>
<dbReference type="GO" id="GO:0004520">
    <property type="term" value="F:DNA endonuclease activity"/>
    <property type="evidence" value="ECO:0007669"/>
    <property type="project" value="TreeGrafter"/>
</dbReference>
<evidence type="ECO:0000313" key="7">
    <source>
        <dbReference type="Proteomes" id="UP000095751"/>
    </source>
</evidence>
<feature type="non-terminal residue" evidence="6">
    <location>
        <position position="394"/>
    </location>
</feature>
<feature type="compositionally biased region" description="Low complexity" evidence="4">
    <location>
        <begin position="224"/>
        <end position="235"/>
    </location>
</feature>
<dbReference type="PANTHER" id="PTHR16171:SF7">
    <property type="entry name" value="DNA REPAIR PROTEIN RAD2"/>
    <property type="match status" value="1"/>
</dbReference>
<sequence length="394" mass="44234">MGVKGLWQLLMPVGRRISIETLEGQILAIDASIWLTQFLTVAAAKRERDLLDEYGGGNNDGSGDRKRNKNNKPIHMIIWLGFYDGVRPVIVFDGATPEIKMREIRERNKRRTRTLGTLITKKNKNKKMKLNDVATEANVSNNVDKTNTGGDGDGGATASFAPGFYDPTAIRIEQQQQKQQQKQQQQDVKNGIANDNGNDWDTAIVIHEDEDDEEEEEEDDDKSTQNSNNSNNNNNSKKRSRRIKSKTKSAASYYDASSYSTTDTFHAGDGTEFEVETVSNLPETRRKDVIEDAMKQRRLASRREFMKVASNPDGLSDCQLRNFLKSTRLNRDIKQMAQQAAIKAEQESAAAAEAANNNEHYNSGGRNKIIFEKDKDGITANNNKSNNQKKSSIH</sequence>
<keyword evidence="3" id="KW-0539">Nucleus</keyword>
<evidence type="ECO:0000259" key="5">
    <source>
        <dbReference type="SMART" id="SM00485"/>
    </source>
</evidence>
<comment type="subcellular location">
    <subcellularLocation>
        <location evidence="1">Nucleus</location>
    </subcellularLocation>
</comment>
<organism evidence="6 7">
    <name type="scientific">Fragilariopsis cylindrus CCMP1102</name>
    <dbReference type="NCBI Taxonomy" id="635003"/>
    <lineage>
        <taxon>Eukaryota</taxon>
        <taxon>Sar</taxon>
        <taxon>Stramenopiles</taxon>
        <taxon>Ochrophyta</taxon>
        <taxon>Bacillariophyta</taxon>
        <taxon>Bacillariophyceae</taxon>
        <taxon>Bacillariophycidae</taxon>
        <taxon>Bacillariales</taxon>
        <taxon>Bacillariaceae</taxon>
        <taxon>Fragilariopsis</taxon>
    </lineage>
</organism>
<feature type="region of interest" description="Disordered" evidence="4">
    <location>
        <begin position="136"/>
        <end position="267"/>
    </location>
</feature>
<gene>
    <name evidence="6" type="ORF">FRACYDRAFT_258744</name>
</gene>
<feature type="compositionally biased region" description="Low complexity" evidence="4">
    <location>
        <begin position="381"/>
        <end position="394"/>
    </location>
</feature>
<feature type="region of interest" description="Disordered" evidence="4">
    <location>
        <begin position="351"/>
        <end position="394"/>
    </location>
</feature>
<proteinExistence type="predicted"/>
<dbReference type="GO" id="GO:0003697">
    <property type="term" value="F:single-stranded DNA binding"/>
    <property type="evidence" value="ECO:0007669"/>
    <property type="project" value="TreeGrafter"/>
</dbReference>
<feature type="compositionally biased region" description="Acidic residues" evidence="4">
    <location>
        <begin position="208"/>
        <end position="221"/>
    </location>
</feature>
<dbReference type="AlphaFoldDB" id="A0A1E7EID5"/>
<dbReference type="KEGG" id="fcy:FRACYDRAFT_258744"/>
<feature type="compositionally biased region" description="Low complexity" evidence="4">
    <location>
        <begin position="174"/>
        <end position="186"/>
    </location>
</feature>
<feature type="domain" description="XPG N-terminal" evidence="5">
    <location>
        <begin position="1"/>
        <end position="114"/>
    </location>
</feature>
<dbReference type="PRINTS" id="PR00853">
    <property type="entry name" value="XPGRADSUPER"/>
</dbReference>
<evidence type="ECO:0000256" key="4">
    <source>
        <dbReference type="SAM" id="MobiDB-lite"/>
    </source>
</evidence>
<dbReference type="SUPFAM" id="SSF88723">
    <property type="entry name" value="PIN domain-like"/>
    <property type="match status" value="1"/>
</dbReference>
<dbReference type="SMART" id="SM00485">
    <property type="entry name" value="XPGN"/>
    <property type="match status" value="1"/>
</dbReference>
<name>A0A1E7EID5_9STRA</name>